<dbReference type="Proteomes" id="UP000440732">
    <property type="component" value="Unassembled WGS sequence"/>
</dbReference>
<evidence type="ECO:0000313" key="12">
    <source>
        <dbReference type="Proteomes" id="UP000440732"/>
    </source>
</evidence>
<dbReference type="Pfam" id="PF02861">
    <property type="entry name" value="Clp_N"/>
    <property type="match status" value="1"/>
</dbReference>
<dbReference type="AlphaFoldDB" id="A0A6A3QJN5"/>
<dbReference type="Gene3D" id="1.10.1780.10">
    <property type="entry name" value="Clp, N-terminal domain"/>
    <property type="match status" value="1"/>
</dbReference>
<dbReference type="SUPFAM" id="SSF81923">
    <property type="entry name" value="Double Clp-N motif"/>
    <property type="match status" value="1"/>
</dbReference>
<dbReference type="Proteomes" id="UP000441208">
    <property type="component" value="Unassembled WGS sequence"/>
</dbReference>
<dbReference type="Proteomes" id="UP000460718">
    <property type="component" value="Unassembled WGS sequence"/>
</dbReference>
<evidence type="ECO:0000313" key="4">
    <source>
        <dbReference type="EMBL" id="KAE8979678.1"/>
    </source>
</evidence>
<dbReference type="Proteomes" id="UP000488956">
    <property type="component" value="Unassembled WGS sequence"/>
</dbReference>
<feature type="domain" description="Clp R" evidence="2">
    <location>
        <begin position="1"/>
        <end position="115"/>
    </location>
</feature>
<name>A0A6A3QJN5_9STRA</name>
<evidence type="ECO:0000259" key="2">
    <source>
        <dbReference type="PROSITE" id="PS51903"/>
    </source>
</evidence>
<evidence type="ECO:0000313" key="13">
    <source>
        <dbReference type="Proteomes" id="UP000441208"/>
    </source>
</evidence>
<protein>
    <recommendedName>
        <fullName evidence="2">Clp R domain-containing protein</fullName>
    </recommendedName>
</protein>
<dbReference type="EMBL" id="QXFZ01002354">
    <property type="protein sequence ID" value="KAE9077967.1"/>
    <property type="molecule type" value="Genomic_DNA"/>
</dbReference>
<dbReference type="Proteomes" id="UP000429523">
    <property type="component" value="Unassembled WGS sequence"/>
</dbReference>
<gene>
    <name evidence="9" type="ORF">PF004_g22878</name>
    <name evidence="8" type="ORF">PF005_g24024</name>
    <name evidence="7" type="ORF">PF006_g23352</name>
    <name evidence="5" type="ORF">PF007_g24050</name>
    <name evidence="3" type="ORF">PF009_g24673</name>
    <name evidence="6" type="ORF">PF010_g23286</name>
    <name evidence="4" type="ORF">PF011_g22748</name>
</gene>
<evidence type="ECO:0000313" key="11">
    <source>
        <dbReference type="Proteomes" id="UP000433483"/>
    </source>
</evidence>
<dbReference type="EMBL" id="QXGC01002361">
    <property type="protein sequence ID" value="KAE9187167.1"/>
    <property type="molecule type" value="Genomic_DNA"/>
</dbReference>
<dbReference type="PROSITE" id="PS51903">
    <property type="entry name" value="CLP_R"/>
    <property type="match status" value="1"/>
</dbReference>
<proteinExistence type="predicted"/>
<evidence type="ECO:0000313" key="16">
    <source>
        <dbReference type="Proteomes" id="UP000488956"/>
    </source>
</evidence>
<keyword evidence="11" id="KW-1185">Reference proteome</keyword>
<evidence type="ECO:0000313" key="9">
    <source>
        <dbReference type="EMBL" id="KAE9187167.1"/>
    </source>
</evidence>
<reference evidence="10 11" key="1">
    <citation type="submission" date="2018-08" db="EMBL/GenBank/DDBJ databases">
        <title>Genomic investigation of the strawberry pathogen Phytophthora fragariae indicates pathogenicity is determined by transcriptional variation in three key races.</title>
        <authorList>
            <person name="Adams T.M."/>
            <person name="Armitage A.D."/>
            <person name="Sobczyk M.K."/>
            <person name="Bates H.J."/>
            <person name="Dunwell J.M."/>
            <person name="Nellist C.F."/>
            <person name="Harrison R.J."/>
        </authorList>
    </citation>
    <scope>NUCLEOTIDE SEQUENCE [LARGE SCALE GENOMIC DNA]</scope>
    <source>
        <strain evidence="9 15">BC-23</strain>
        <strain evidence="8 11">NOV-27</strain>
        <strain evidence="7 12">NOV-5</strain>
        <strain evidence="5 13">NOV-71</strain>
        <strain evidence="3 10">NOV-9</strain>
        <strain evidence="6 16">ONT-3</strain>
        <strain evidence="4 14">SCRP245</strain>
    </source>
</reference>
<evidence type="ECO:0000313" key="5">
    <source>
        <dbReference type="EMBL" id="KAE9077967.1"/>
    </source>
</evidence>
<comment type="caution">
    <text evidence="5">The sequence shown here is derived from an EMBL/GenBank/DDBJ whole genome shotgun (WGS) entry which is preliminary data.</text>
</comment>
<dbReference type="EMBL" id="QXGA01002399">
    <property type="protein sequence ID" value="KAE9098473.1"/>
    <property type="molecule type" value="Genomic_DNA"/>
</dbReference>
<dbReference type="Proteomes" id="UP000476176">
    <property type="component" value="Unassembled WGS sequence"/>
</dbReference>
<evidence type="ECO:0000256" key="1">
    <source>
        <dbReference type="PROSITE-ProRule" id="PRU01251"/>
    </source>
</evidence>
<dbReference type="EMBL" id="QXFX01002341">
    <property type="protein sequence ID" value="KAE9078005.1"/>
    <property type="molecule type" value="Genomic_DNA"/>
</dbReference>
<evidence type="ECO:0000313" key="8">
    <source>
        <dbReference type="EMBL" id="KAE9178584.1"/>
    </source>
</evidence>
<dbReference type="InterPro" id="IPR036628">
    <property type="entry name" value="Clp_N_dom_sf"/>
</dbReference>
<evidence type="ECO:0000313" key="15">
    <source>
        <dbReference type="Proteomes" id="UP000476176"/>
    </source>
</evidence>
<accession>A0A6A3QJN5</accession>
<evidence type="ECO:0000313" key="3">
    <source>
        <dbReference type="EMBL" id="KAE8925110.1"/>
    </source>
</evidence>
<dbReference type="EMBL" id="QXGB01002377">
    <property type="protein sequence ID" value="KAE9178584.1"/>
    <property type="molecule type" value="Genomic_DNA"/>
</dbReference>
<evidence type="ECO:0000313" key="6">
    <source>
        <dbReference type="EMBL" id="KAE9078005.1"/>
    </source>
</evidence>
<dbReference type="Proteomes" id="UP000433483">
    <property type="component" value="Unassembled WGS sequence"/>
</dbReference>
<evidence type="ECO:0000313" key="10">
    <source>
        <dbReference type="Proteomes" id="UP000429523"/>
    </source>
</evidence>
<dbReference type="InterPro" id="IPR004176">
    <property type="entry name" value="Clp_R_N"/>
</dbReference>
<evidence type="ECO:0000313" key="14">
    <source>
        <dbReference type="Proteomes" id="UP000460718"/>
    </source>
</evidence>
<sequence>MVEELGHSQLTPLHMVHALFEDRNGTTKRVVDLVHGNVAGFQQDVMQQLKKMASQTPAPDSIGADSALVKILNLLKSNQMDEKLVKDAVSNVCGGRPVPSASAEENYDALNKYGG</sequence>
<dbReference type="OrthoDB" id="72001at2759"/>
<evidence type="ECO:0000313" key="7">
    <source>
        <dbReference type="EMBL" id="KAE9098473.1"/>
    </source>
</evidence>
<dbReference type="EMBL" id="QXGF01002343">
    <property type="protein sequence ID" value="KAE8925110.1"/>
    <property type="molecule type" value="Genomic_DNA"/>
</dbReference>
<dbReference type="EMBL" id="QXFW01002327">
    <property type="protein sequence ID" value="KAE8979678.1"/>
    <property type="molecule type" value="Genomic_DNA"/>
</dbReference>
<keyword evidence="1" id="KW-0677">Repeat</keyword>
<organism evidence="5 13">
    <name type="scientific">Phytophthora fragariae</name>
    <dbReference type="NCBI Taxonomy" id="53985"/>
    <lineage>
        <taxon>Eukaryota</taxon>
        <taxon>Sar</taxon>
        <taxon>Stramenopiles</taxon>
        <taxon>Oomycota</taxon>
        <taxon>Peronosporomycetes</taxon>
        <taxon>Peronosporales</taxon>
        <taxon>Peronosporaceae</taxon>
        <taxon>Phytophthora</taxon>
    </lineage>
</organism>